<feature type="domain" description="Myb-like" evidence="1">
    <location>
        <begin position="172"/>
        <end position="224"/>
    </location>
</feature>
<keyword evidence="4" id="KW-1185">Reference proteome</keyword>
<dbReference type="PANTHER" id="PTHR45614">
    <property type="entry name" value="MYB PROTEIN-RELATED"/>
    <property type="match status" value="1"/>
</dbReference>
<dbReference type="SMART" id="SM00717">
    <property type="entry name" value="SANT"/>
    <property type="match status" value="2"/>
</dbReference>
<evidence type="ECO:0000259" key="1">
    <source>
        <dbReference type="PROSITE" id="PS50090"/>
    </source>
</evidence>
<dbReference type="InterPro" id="IPR050560">
    <property type="entry name" value="MYB_TF"/>
</dbReference>
<accession>A0A8S1N3U6</accession>
<dbReference type="PANTHER" id="PTHR45614:SF271">
    <property type="entry name" value="MYB DNA BINDING PROTEIN_ TRANSCRIPTION FACTOR-LIKE PROTEIN"/>
    <property type="match status" value="1"/>
</dbReference>
<dbReference type="GO" id="GO:0000978">
    <property type="term" value="F:RNA polymerase II cis-regulatory region sequence-specific DNA binding"/>
    <property type="evidence" value="ECO:0007669"/>
    <property type="project" value="TreeGrafter"/>
</dbReference>
<dbReference type="OrthoDB" id="2143914at2759"/>
<name>A0A8S1N3U6_9CILI</name>
<dbReference type="PROSITE" id="PS51294">
    <property type="entry name" value="HTH_MYB"/>
    <property type="match status" value="1"/>
</dbReference>
<organism evidence="3 4">
    <name type="scientific">Paramecium sonneborni</name>
    <dbReference type="NCBI Taxonomy" id="65129"/>
    <lineage>
        <taxon>Eukaryota</taxon>
        <taxon>Sar</taxon>
        <taxon>Alveolata</taxon>
        <taxon>Ciliophora</taxon>
        <taxon>Intramacronucleata</taxon>
        <taxon>Oligohymenophorea</taxon>
        <taxon>Peniculida</taxon>
        <taxon>Parameciidae</taxon>
        <taxon>Paramecium</taxon>
    </lineage>
</organism>
<dbReference type="InterPro" id="IPR001005">
    <property type="entry name" value="SANT/Myb"/>
</dbReference>
<feature type="domain" description="HTH myb-type" evidence="2">
    <location>
        <begin position="172"/>
        <end position="228"/>
    </location>
</feature>
<evidence type="ECO:0000313" key="3">
    <source>
        <dbReference type="EMBL" id="CAD8083685.1"/>
    </source>
</evidence>
<sequence length="305" mass="36672">MQKKTLLNRQLILEWFDQTDEAFADKLLKDNQFSFSKLPRREEILSILSSVEKAYNSKRGAWTPCQDKFLNIAVLGLCLKHQQNPIELTSQQWNEISNLFRFHNWKACRNRWLEESRKKACWTPLEDKVLKQLQQFKPNKWCEIAIDLMRICKTPYIRQGKSCRDRWVNKLDPNIINNPWTKEEELLLFRETELRGKKWAEISSQVFQSQRTENNIKNRYYNIFKQAESQHTFGKITKEQKNKILINSIIKQFEGAINYHKKQEETVEQELNKYQLHLFDFNELDDYEGIAILSKKKFVKLNYQN</sequence>
<gene>
    <name evidence="3" type="ORF">PSON_ATCC_30995.1.T0450211</name>
</gene>
<dbReference type="Pfam" id="PF13921">
    <property type="entry name" value="Myb_DNA-bind_6"/>
    <property type="match status" value="1"/>
</dbReference>
<dbReference type="InterPro" id="IPR017930">
    <property type="entry name" value="Myb_dom"/>
</dbReference>
<dbReference type="Proteomes" id="UP000692954">
    <property type="component" value="Unassembled WGS sequence"/>
</dbReference>
<comment type="caution">
    <text evidence="3">The sequence shown here is derived from an EMBL/GenBank/DDBJ whole genome shotgun (WGS) entry which is preliminary data.</text>
</comment>
<evidence type="ECO:0000259" key="2">
    <source>
        <dbReference type="PROSITE" id="PS51294"/>
    </source>
</evidence>
<feature type="domain" description="Myb-like" evidence="1">
    <location>
        <begin position="114"/>
        <end position="171"/>
    </location>
</feature>
<protein>
    <submittedName>
        <fullName evidence="3">Uncharacterized protein</fullName>
    </submittedName>
</protein>
<evidence type="ECO:0000313" key="4">
    <source>
        <dbReference type="Proteomes" id="UP000692954"/>
    </source>
</evidence>
<reference evidence="3" key="1">
    <citation type="submission" date="2021-01" db="EMBL/GenBank/DDBJ databases">
        <authorList>
            <consortium name="Genoscope - CEA"/>
            <person name="William W."/>
        </authorList>
    </citation>
    <scope>NUCLEOTIDE SEQUENCE</scope>
</reference>
<feature type="domain" description="Myb-like" evidence="1">
    <location>
        <begin position="54"/>
        <end position="112"/>
    </location>
</feature>
<dbReference type="GO" id="GO:0000981">
    <property type="term" value="F:DNA-binding transcription factor activity, RNA polymerase II-specific"/>
    <property type="evidence" value="ECO:0007669"/>
    <property type="project" value="TreeGrafter"/>
</dbReference>
<dbReference type="CDD" id="cd00167">
    <property type="entry name" value="SANT"/>
    <property type="match status" value="1"/>
</dbReference>
<dbReference type="PROSITE" id="PS50090">
    <property type="entry name" value="MYB_LIKE"/>
    <property type="match status" value="3"/>
</dbReference>
<dbReference type="EMBL" id="CAJJDN010000045">
    <property type="protein sequence ID" value="CAD8083685.1"/>
    <property type="molecule type" value="Genomic_DNA"/>
</dbReference>
<dbReference type="GO" id="GO:0005634">
    <property type="term" value="C:nucleus"/>
    <property type="evidence" value="ECO:0007669"/>
    <property type="project" value="TreeGrafter"/>
</dbReference>
<dbReference type="AlphaFoldDB" id="A0A8S1N3U6"/>
<proteinExistence type="predicted"/>